<gene>
    <name evidence="16" type="ORF">CQW23_25203</name>
</gene>
<dbReference type="CDD" id="cd14066">
    <property type="entry name" value="STKc_IRAK"/>
    <property type="match status" value="1"/>
</dbReference>
<keyword evidence="2" id="KW-0723">Serine/threonine-protein kinase</keyword>
<evidence type="ECO:0000256" key="4">
    <source>
        <dbReference type="ARBA" id="ARBA00022692"/>
    </source>
</evidence>
<dbReference type="InterPro" id="IPR008271">
    <property type="entry name" value="Ser/Thr_kinase_AS"/>
</dbReference>
<dbReference type="InterPro" id="IPR017441">
    <property type="entry name" value="Protein_kinase_ATP_BS"/>
</dbReference>
<dbReference type="SUPFAM" id="SSF56112">
    <property type="entry name" value="Protein kinase-like (PK-like)"/>
    <property type="match status" value="1"/>
</dbReference>
<sequence>MFLCTKEFIMDLVSWFFAFIFFHLLCFDSAHGQTTYHSGCTDKFDCGILGSFSFPFYKSSEPDCGLWKVDCDNRLTELEGMKFEILEKYGASMRLKVPILGDLLKNKSCQTFDKDITLPFTPSISYTIDNHLTLFKCNSSNKTRGEVFDSKFYHSNVCESIILYYNTSLSPGEYPALDFPSSCSAIQLPVPQSSVAKSNNSGIFHQLSDRFTLSWTVSEQCYACYYLGGMCQTNNATKEFYCRNTKNVAGHHRNMKVIVAVASSIFTCAGILIWLFCFKIKISWHKCLSFWESKAEDHRKIEAFLSNHGSYAPKRYNYSEVKKITSRFKNKLGQGGFGIVYRGSLANGSHVAVKVLNGLKGNGEEFINEVASISRTSHVNIVSLVGFCFEGRKRALVYEFMPNGSLEKFIYEERSKNVRQLGWPILYKIALGIARGLEYLHCGCTTRILHFDIKPHNILLDEDFCPKISDFGLAKLCVKKESIVSMLGARGTIGYIAPEIVCRNLGGVSHKSDVYSYGMMVLEMVGGRKNVDARADLTSEIYFPHWLYRRIEQDEELQLIGIMNEREKEYAKKMVLVSLCCIQTDPSNRPSMTKVVEMLEGNLDSMQIPPKPYLYSSSRTEVDSSAVELD</sequence>
<dbReference type="GO" id="GO:0004674">
    <property type="term" value="F:protein serine/threonine kinase activity"/>
    <property type="evidence" value="ECO:0007669"/>
    <property type="project" value="UniProtKB-KW"/>
</dbReference>
<dbReference type="OrthoDB" id="4062651at2759"/>
<dbReference type="Gene3D" id="1.10.510.10">
    <property type="entry name" value="Transferase(Phosphotransferase) domain 1"/>
    <property type="match status" value="1"/>
</dbReference>
<dbReference type="InterPro" id="IPR032872">
    <property type="entry name" value="WAK_assoc_C"/>
</dbReference>
<dbReference type="PANTHER" id="PTHR27009">
    <property type="entry name" value="RUST RESISTANCE KINASE LR10-RELATED"/>
    <property type="match status" value="1"/>
</dbReference>
<evidence type="ECO:0000313" key="17">
    <source>
        <dbReference type="Proteomes" id="UP000224567"/>
    </source>
</evidence>
<comment type="subcellular location">
    <subcellularLocation>
        <location evidence="1">Membrane</location>
        <topology evidence="1">Single-pass type I membrane protein</topology>
    </subcellularLocation>
</comment>
<protein>
    <submittedName>
        <fullName evidence="16">Glycerophosphodiester phosphodiesterase protein kinase domain-containing GDPDL2</fullName>
    </submittedName>
</protein>
<keyword evidence="6 12" id="KW-0547">Nucleotide-binding</keyword>
<keyword evidence="10 13" id="KW-0472">Membrane</keyword>
<dbReference type="GO" id="GO:0005524">
    <property type="term" value="F:ATP binding"/>
    <property type="evidence" value="ECO:0007669"/>
    <property type="project" value="UniProtKB-UniRule"/>
</dbReference>
<keyword evidence="5 14" id="KW-0732">Signal</keyword>
<dbReference type="Proteomes" id="UP000224567">
    <property type="component" value="Unassembled WGS sequence"/>
</dbReference>
<evidence type="ECO:0000256" key="14">
    <source>
        <dbReference type="SAM" id="SignalP"/>
    </source>
</evidence>
<comment type="caution">
    <text evidence="16">The sequence shown here is derived from an EMBL/GenBank/DDBJ whole genome shotgun (WGS) entry which is preliminary data.</text>
</comment>
<evidence type="ECO:0000256" key="10">
    <source>
        <dbReference type="ARBA" id="ARBA00023136"/>
    </source>
</evidence>
<feature type="signal peptide" evidence="14">
    <location>
        <begin position="1"/>
        <end position="32"/>
    </location>
</feature>
<dbReference type="Gene3D" id="3.30.200.20">
    <property type="entry name" value="Phosphorylase Kinase, domain 1"/>
    <property type="match status" value="1"/>
</dbReference>
<evidence type="ECO:0000256" key="9">
    <source>
        <dbReference type="ARBA" id="ARBA00022989"/>
    </source>
</evidence>
<evidence type="ECO:0000256" key="8">
    <source>
        <dbReference type="ARBA" id="ARBA00022840"/>
    </source>
</evidence>
<evidence type="ECO:0000256" key="5">
    <source>
        <dbReference type="ARBA" id="ARBA00022729"/>
    </source>
</evidence>
<keyword evidence="8 12" id="KW-0067">ATP-binding</keyword>
<evidence type="ECO:0000256" key="3">
    <source>
        <dbReference type="ARBA" id="ARBA00022679"/>
    </source>
</evidence>
<dbReference type="InterPro" id="IPR045874">
    <property type="entry name" value="LRK10/LRL21-25-like"/>
</dbReference>
<dbReference type="Pfam" id="PF07714">
    <property type="entry name" value="PK_Tyr_Ser-Thr"/>
    <property type="match status" value="1"/>
</dbReference>
<dbReference type="FunFam" id="1.10.510.10:FF:000590">
    <property type="entry name" value="PR5-like receptor kinase"/>
    <property type="match status" value="1"/>
</dbReference>
<keyword evidence="11" id="KW-0325">Glycoprotein</keyword>
<feature type="domain" description="Protein kinase" evidence="15">
    <location>
        <begin position="326"/>
        <end position="614"/>
    </location>
</feature>
<accession>A0A2G2VKC2</accession>
<dbReference type="PROSITE" id="PS00107">
    <property type="entry name" value="PROTEIN_KINASE_ATP"/>
    <property type="match status" value="1"/>
</dbReference>
<keyword evidence="7 16" id="KW-0418">Kinase</keyword>
<organism evidence="16 17">
    <name type="scientific">Capsicum baccatum</name>
    <name type="common">Peruvian pepper</name>
    <dbReference type="NCBI Taxonomy" id="33114"/>
    <lineage>
        <taxon>Eukaryota</taxon>
        <taxon>Viridiplantae</taxon>
        <taxon>Streptophyta</taxon>
        <taxon>Embryophyta</taxon>
        <taxon>Tracheophyta</taxon>
        <taxon>Spermatophyta</taxon>
        <taxon>Magnoliopsida</taxon>
        <taxon>eudicotyledons</taxon>
        <taxon>Gunneridae</taxon>
        <taxon>Pentapetalae</taxon>
        <taxon>asterids</taxon>
        <taxon>lamiids</taxon>
        <taxon>Solanales</taxon>
        <taxon>Solanaceae</taxon>
        <taxon>Solanoideae</taxon>
        <taxon>Capsiceae</taxon>
        <taxon>Capsicum</taxon>
    </lineage>
</organism>
<evidence type="ECO:0000313" key="16">
    <source>
        <dbReference type="EMBL" id="PHT33403.1"/>
    </source>
</evidence>
<feature type="binding site" evidence="12">
    <location>
        <position position="354"/>
    </location>
    <ligand>
        <name>ATP</name>
        <dbReference type="ChEBI" id="CHEBI:30616"/>
    </ligand>
</feature>
<dbReference type="InterPro" id="IPR000719">
    <property type="entry name" value="Prot_kinase_dom"/>
</dbReference>
<dbReference type="Pfam" id="PF14380">
    <property type="entry name" value="WAK_assoc"/>
    <property type="match status" value="1"/>
</dbReference>
<evidence type="ECO:0000256" key="6">
    <source>
        <dbReference type="ARBA" id="ARBA00022741"/>
    </source>
</evidence>
<feature type="chain" id="PRO_5013848070" evidence="14">
    <location>
        <begin position="33"/>
        <end position="630"/>
    </location>
</feature>
<keyword evidence="9 13" id="KW-1133">Transmembrane helix</keyword>
<proteinExistence type="predicted"/>
<dbReference type="SMART" id="SM00220">
    <property type="entry name" value="S_TKc"/>
    <property type="match status" value="1"/>
</dbReference>
<keyword evidence="4 13" id="KW-0812">Transmembrane</keyword>
<dbReference type="EMBL" id="MLFT02000011">
    <property type="protein sequence ID" value="PHT33403.1"/>
    <property type="molecule type" value="Genomic_DNA"/>
</dbReference>
<feature type="transmembrane region" description="Helical" evidence="13">
    <location>
        <begin position="257"/>
        <end position="278"/>
    </location>
</feature>
<evidence type="ECO:0000256" key="11">
    <source>
        <dbReference type="ARBA" id="ARBA00023180"/>
    </source>
</evidence>
<evidence type="ECO:0000256" key="2">
    <source>
        <dbReference type="ARBA" id="ARBA00022527"/>
    </source>
</evidence>
<dbReference type="GO" id="GO:0016020">
    <property type="term" value="C:membrane"/>
    <property type="evidence" value="ECO:0007669"/>
    <property type="project" value="UniProtKB-SubCell"/>
</dbReference>
<dbReference type="PROSITE" id="PS00108">
    <property type="entry name" value="PROTEIN_KINASE_ST"/>
    <property type="match status" value="1"/>
</dbReference>
<keyword evidence="3" id="KW-0808">Transferase</keyword>
<dbReference type="AlphaFoldDB" id="A0A2G2VKC2"/>
<evidence type="ECO:0000256" key="12">
    <source>
        <dbReference type="PROSITE-ProRule" id="PRU10141"/>
    </source>
</evidence>
<reference evidence="17" key="2">
    <citation type="journal article" date="2017" name="J. Anim. Genet.">
        <title>Multiple reference genome sequences of hot pepper reveal the massive evolution of plant disease resistance genes by retroduplication.</title>
        <authorList>
            <person name="Kim S."/>
            <person name="Park J."/>
            <person name="Yeom S.-I."/>
            <person name="Kim Y.-M."/>
            <person name="Seo E."/>
            <person name="Kim K.-T."/>
            <person name="Kim M.-S."/>
            <person name="Lee J.M."/>
            <person name="Cheong K."/>
            <person name="Shin H.-S."/>
            <person name="Kim S.-B."/>
            <person name="Han K."/>
            <person name="Lee J."/>
            <person name="Park M."/>
            <person name="Lee H.-A."/>
            <person name="Lee H.-Y."/>
            <person name="Lee Y."/>
            <person name="Oh S."/>
            <person name="Lee J.H."/>
            <person name="Choi E."/>
            <person name="Choi E."/>
            <person name="Lee S.E."/>
            <person name="Jeon J."/>
            <person name="Kim H."/>
            <person name="Choi G."/>
            <person name="Song H."/>
            <person name="Lee J."/>
            <person name="Lee S.-C."/>
            <person name="Kwon J.-K."/>
            <person name="Lee H.-Y."/>
            <person name="Koo N."/>
            <person name="Hong Y."/>
            <person name="Kim R.W."/>
            <person name="Kang W.-H."/>
            <person name="Huh J.H."/>
            <person name="Kang B.-C."/>
            <person name="Yang T.-J."/>
            <person name="Lee Y.-H."/>
            <person name="Bennetzen J.L."/>
            <person name="Choi D."/>
        </authorList>
    </citation>
    <scope>NUCLEOTIDE SEQUENCE [LARGE SCALE GENOMIC DNA]</scope>
    <source>
        <strain evidence="17">cv. PBC81</strain>
    </source>
</reference>
<keyword evidence="17" id="KW-1185">Reference proteome</keyword>
<evidence type="ECO:0000256" key="13">
    <source>
        <dbReference type="SAM" id="Phobius"/>
    </source>
</evidence>
<dbReference type="PROSITE" id="PS50011">
    <property type="entry name" value="PROTEIN_KINASE_DOM"/>
    <property type="match status" value="1"/>
</dbReference>
<evidence type="ECO:0000256" key="7">
    <source>
        <dbReference type="ARBA" id="ARBA00022777"/>
    </source>
</evidence>
<evidence type="ECO:0000256" key="1">
    <source>
        <dbReference type="ARBA" id="ARBA00004479"/>
    </source>
</evidence>
<dbReference type="FunFam" id="3.30.200.20:FF:000178">
    <property type="entry name" value="serine/threonine-protein kinase PBS1-like"/>
    <property type="match status" value="1"/>
</dbReference>
<name>A0A2G2VKC2_CAPBA</name>
<dbReference type="InterPro" id="IPR011009">
    <property type="entry name" value="Kinase-like_dom_sf"/>
</dbReference>
<reference evidence="16 17" key="1">
    <citation type="journal article" date="2017" name="Genome Biol.">
        <title>New reference genome sequences of hot pepper reveal the massive evolution of plant disease-resistance genes by retroduplication.</title>
        <authorList>
            <person name="Kim S."/>
            <person name="Park J."/>
            <person name="Yeom S.I."/>
            <person name="Kim Y.M."/>
            <person name="Seo E."/>
            <person name="Kim K.T."/>
            <person name="Kim M.S."/>
            <person name="Lee J.M."/>
            <person name="Cheong K."/>
            <person name="Shin H.S."/>
            <person name="Kim S.B."/>
            <person name="Han K."/>
            <person name="Lee J."/>
            <person name="Park M."/>
            <person name="Lee H.A."/>
            <person name="Lee H.Y."/>
            <person name="Lee Y."/>
            <person name="Oh S."/>
            <person name="Lee J.H."/>
            <person name="Choi E."/>
            <person name="Choi E."/>
            <person name="Lee S.E."/>
            <person name="Jeon J."/>
            <person name="Kim H."/>
            <person name="Choi G."/>
            <person name="Song H."/>
            <person name="Lee J."/>
            <person name="Lee S.C."/>
            <person name="Kwon J.K."/>
            <person name="Lee H.Y."/>
            <person name="Koo N."/>
            <person name="Hong Y."/>
            <person name="Kim R.W."/>
            <person name="Kang W.H."/>
            <person name="Huh J.H."/>
            <person name="Kang B.C."/>
            <person name="Yang T.J."/>
            <person name="Lee Y.H."/>
            <person name="Bennetzen J.L."/>
            <person name="Choi D."/>
        </authorList>
    </citation>
    <scope>NUCLEOTIDE SEQUENCE [LARGE SCALE GENOMIC DNA]</scope>
    <source>
        <strain evidence="17">cv. PBC81</strain>
    </source>
</reference>
<evidence type="ECO:0000259" key="15">
    <source>
        <dbReference type="PROSITE" id="PS50011"/>
    </source>
</evidence>
<dbReference type="InterPro" id="IPR001245">
    <property type="entry name" value="Ser-Thr/Tyr_kinase_cat_dom"/>
</dbReference>